<evidence type="ECO:0000256" key="8">
    <source>
        <dbReference type="ARBA" id="ARBA00023170"/>
    </source>
</evidence>
<keyword evidence="7 11" id="KW-0472">Membrane</keyword>
<feature type="transmembrane region" description="Helical" evidence="11">
    <location>
        <begin position="97"/>
        <end position="115"/>
    </location>
</feature>
<evidence type="ECO:0000256" key="5">
    <source>
        <dbReference type="ARBA" id="ARBA00022989"/>
    </source>
</evidence>
<dbReference type="GO" id="GO:0005886">
    <property type="term" value="C:plasma membrane"/>
    <property type="evidence" value="ECO:0007669"/>
    <property type="project" value="UniProtKB-SubCell"/>
</dbReference>
<dbReference type="PANTHER" id="PTHR24248">
    <property type="entry name" value="ADRENERGIC RECEPTOR-RELATED G-PROTEIN COUPLED RECEPTOR"/>
    <property type="match status" value="1"/>
</dbReference>
<feature type="transmembrane region" description="Helical" evidence="11">
    <location>
        <begin position="136"/>
        <end position="157"/>
    </location>
</feature>
<evidence type="ECO:0000256" key="3">
    <source>
        <dbReference type="ARBA" id="ARBA00022475"/>
    </source>
</evidence>
<dbReference type="GO" id="GO:0004930">
    <property type="term" value="F:G protein-coupled receptor activity"/>
    <property type="evidence" value="ECO:0007669"/>
    <property type="project" value="UniProtKB-KW"/>
</dbReference>
<dbReference type="PROSITE" id="PS50262">
    <property type="entry name" value="G_PROTEIN_RECEP_F1_2"/>
    <property type="match status" value="1"/>
</dbReference>
<evidence type="ECO:0000256" key="9">
    <source>
        <dbReference type="ARBA" id="ARBA00023224"/>
    </source>
</evidence>
<sequence length="202" mass="23599">MRNQFQKILFHFVIAGYLTPGGGEILIINYTTSLPDDIICSPIYRKTAMNFLLNKFFAIFLSFFKEKKSTENFLFFFNLTLTDRWYFGAWMCDAWLSIDYCASTASIFNLFVLSLDRYWSITSPLKYLRRRTKKRAFLMIAAAWTLSLLWILPVTGWSSMTDGIKLNSSPDSCDTEFADNITFKVSSKTFCFQIIEREKRKV</sequence>
<dbReference type="PANTHER" id="PTHR24248:SF204">
    <property type="entry name" value="HISTAMINE H1 RECEPTOR"/>
    <property type="match status" value="1"/>
</dbReference>
<dbReference type="SUPFAM" id="SSF81321">
    <property type="entry name" value="Family A G protein-coupled receptor-like"/>
    <property type="match status" value="1"/>
</dbReference>
<evidence type="ECO:0000256" key="1">
    <source>
        <dbReference type="ARBA" id="ARBA00004651"/>
    </source>
</evidence>
<comment type="caution">
    <text evidence="13">The sequence shown here is derived from an EMBL/GenBank/DDBJ whole genome shotgun (WGS) entry which is preliminary data.</text>
</comment>
<name>A0AAD5PMR2_9CRUS</name>
<evidence type="ECO:0000256" key="6">
    <source>
        <dbReference type="ARBA" id="ARBA00023040"/>
    </source>
</evidence>
<proteinExistence type="inferred from homology"/>
<protein>
    <recommendedName>
        <fullName evidence="12">G-protein coupled receptors family 1 profile domain-containing protein</fullName>
    </recommendedName>
</protein>
<organism evidence="13 14">
    <name type="scientific">Daphnia sinensis</name>
    <dbReference type="NCBI Taxonomy" id="1820382"/>
    <lineage>
        <taxon>Eukaryota</taxon>
        <taxon>Metazoa</taxon>
        <taxon>Ecdysozoa</taxon>
        <taxon>Arthropoda</taxon>
        <taxon>Crustacea</taxon>
        <taxon>Branchiopoda</taxon>
        <taxon>Diplostraca</taxon>
        <taxon>Cladocera</taxon>
        <taxon>Anomopoda</taxon>
        <taxon>Daphniidae</taxon>
        <taxon>Daphnia</taxon>
        <taxon>Daphnia similis group</taxon>
    </lineage>
</organism>
<dbReference type="PROSITE" id="PS00237">
    <property type="entry name" value="G_PROTEIN_RECEP_F1_1"/>
    <property type="match status" value="1"/>
</dbReference>
<dbReference type="GO" id="GO:0071880">
    <property type="term" value="P:adenylate cyclase-activating adrenergic receptor signaling pathway"/>
    <property type="evidence" value="ECO:0007669"/>
    <property type="project" value="TreeGrafter"/>
</dbReference>
<keyword evidence="5 11" id="KW-1133">Transmembrane helix</keyword>
<evidence type="ECO:0000256" key="4">
    <source>
        <dbReference type="ARBA" id="ARBA00022692"/>
    </source>
</evidence>
<evidence type="ECO:0000259" key="12">
    <source>
        <dbReference type="PROSITE" id="PS50262"/>
    </source>
</evidence>
<keyword evidence="8 10" id="KW-0675">Receptor</keyword>
<keyword evidence="3" id="KW-1003">Cell membrane</keyword>
<dbReference type="GO" id="GO:0043410">
    <property type="term" value="P:positive regulation of MAPK cascade"/>
    <property type="evidence" value="ECO:0007669"/>
    <property type="project" value="TreeGrafter"/>
</dbReference>
<dbReference type="AlphaFoldDB" id="A0AAD5PMR2"/>
<dbReference type="PRINTS" id="PR00237">
    <property type="entry name" value="GPCRRHODOPSN"/>
</dbReference>
<comment type="subcellular location">
    <subcellularLocation>
        <location evidence="1">Cell membrane</location>
        <topology evidence="1">Multi-pass membrane protein</topology>
    </subcellularLocation>
</comment>
<evidence type="ECO:0000313" key="14">
    <source>
        <dbReference type="Proteomes" id="UP000820818"/>
    </source>
</evidence>
<keyword evidence="4 10" id="KW-0812">Transmembrane</keyword>
<evidence type="ECO:0000256" key="11">
    <source>
        <dbReference type="SAM" id="Phobius"/>
    </source>
</evidence>
<evidence type="ECO:0000256" key="7">
    <source>
        <dbReference type="ARBA" id="ARBA00023136"/>
    </source>
</evidence>
<accession>A0AAD5PMR2</accession>
<feature type="domain" description="G-protein coupled receptors family 1 profile" evidence="12">
    <location>
        <begin position="23"/>
        <end position="202"/>
    </location>
</feature>
<dbReference type="Proteomes" id="UP000820818">
    <property type="component" value="Linkage Group LG9"/>
</dbReference>
<evidence type="ECO:0000256" key="2">
    <source>
        <dbReference type="ARBA" id="ARBA00010663"/>
    </source>
</evidence>
<evidence type="ECO:0000256" key="10">
    <source>
        <dbReference type="RuleBase" id="RU000688"/>
    </source>
</evidence>
<dbReference type="InterPro" id="IPR017452">
    <property type="entry name" value="GPCR_Rhodpsn_7TM"/>
</dbReference>
<evidence type="ECO:0000313" key="13">
    <source>
        <dbReference type="EMBL" id="KAI9553336.1"/>
    </source>
</evidence>
<dbReference type="Gene3D" id="1.20.1070.10">
    <property type="entry name" value="Rhodopsin 7-helix transmembrane proteins"/>
    <property type="match status" value="1"/>
</dbReference>
<keyword evidence="14" id="KW-1185">Reference proteome</keyword>
<keyword evidence="6 10" id="KW-0297">G-protein coupled receptor</keyword>
<dbReference type="InterPro" id="IPR000276">
    <property type="entry name" value="GPCR_Rhodpsn"/>
</dbReference>
<gene>
    <name evidence="13" type="ORF">GHT06_021234</name>
</gene>
<dbReference type="Pfam" id="PF00001">
    <property type="entry name" value="7tm_1"/>
    <property type="match status" value="1"/>
</dbReference>
<comment type="similarity">
    <text evidence="2 10">Belongs to the G-protein coupled receptor 1 family.</text>
</comment>
<keyword evidence="9 10" id="KW-0807">Transducer</keyword>
<reference evidence="13 14" key="1">
    <citation type="submission" date="2022-05" db="EMBL/GenBank/DDBJ databases">
        <title>A multi-omics perspective on studying reproductive biology in Daphnia sinensis.</title>
        <authorList>
            <person name="Jia J."/>
        </authorList>
    </citation>
    <scope>NUCLEOTIDE SEQUENCE [LARGE SCALE GENOMIC DNA]</scope>
    <source>
        <strain evidence="13 14">WSL</strain>
    </source>
</reference>
<dbReference type="EMBL" id="WJBH02000009">
    <property type="protein sequence ID" value="KAI9553336.1"/>
    <property type="molecule type" value="Genomic_DNA"/>
</dbReference>